<evidence type="ECO:0000256" key="1">
    <source>
        <dbReference type="SAM" id="Coils"/>
    </source>
</evidence>
<dbReference type="Pfam" id="PF09414">
    <property type="entry name" value="RNA_ligase"/>
    <property type="match status" value="1"/>
</dbReference>
<dbReference type="InterPro" id="IPR021122">
    <property type="entry name" value="RNA_ligase_dom_REL/Rnl2"/>
</dbReference>
<dbReference type="OrthoDB" id="10005335at2759"/>
<keyword evidence="1" id="KW-0175">Coiled coil</keyword>
<accession>W9CBZ3</accession>
<feature type="compositionally biased region" description="Polar residues" evidence="2">
    <location>
        <begin position="382"/>
        <end position="391"/>
    </location>
</feature>
<keyword evidence="5" id="KW-1185">Reference proteome</keyword>
<evidence type="ECO:0000259" key="3">
    <source>
        <dbReference type="Pfam" id="PF09414"/>
    </source>
</evidence>
<gene>
    <name evidence="4" type="ORF">SBOR_7259</name>
</gene>
<dbReference type="SUPFAM" id="SSF56091">
    <property type="entry name" value="DNA ligase/mRNA capping enzyme, catalytic domain"/>
    <property type="match status" value="1"/>
</dbReference>
<comment type="caution">
    <text evidence="4">The sequence shown here is derived from an EMBL/GenBank/DDBJ whole genome shotgun (WGS) entry which is preliminary data.</text>
</comment>
<feature type="region of interest" description="Disordered" evidence="2">
    <location>
        <begin position="376"/>
        <end position="403"/>
    </location>
</feature>
<feature type="region of interest" description="Disordered" evidence="2">
    <location>
        <begin position="421"/>
        <end position="443"/>
    </location>
</feature>
<name>W9CBZ3_SCLBF</name>
<dbReference type="AlphaFoldDB" id="W9CBZ3"/>
<dbReference type="EMBL" id="AYSA01000392">
    <property type="protein sequence ID" value="ESZ92349.1"/>
    <property type="molecule type" value="Genomic_DNA"/>
</dbReference>
<dbReference type="HOGENOM" id="CLU_423447_0_0_1"/>
<dbReference type="Gene3D" id="3.30.470.30">
    <property type="entry name" value="DNA ligase/mRNA capping enzyme"/>
    <property type="match status" value="1"/>
</dbReference>
<protein>
    <recommendedName>
        <fullName evidence="3">RNA ligase domain-containing protein</fullName>
    </recommendedName>
</protein>
<sequence>MVSHSNKFSLQYNGFKLFDFGNTTLLYTQLDISGKLATDYLPTTTNRQRIDNMATANNTLYPKISGKPKNLLVEFSKYQRTSKTRRVTSISLTGTVKLHGTHGDILIRTDNTVQLQSRNGEVTTALDSYRFLDFVQAAQTEILDLKERLHARFLKLNPRAKLLDEHPLIIAGEWIGPKIQKDVAVSALPERYFVIISVSINGEWQPDELYSDIENESVCIVNISRGGFFHETILLKDPQPALAKMQALADAVEEECPFAKAFGIIGLGEGIVWKPAAPLCHEAKYWIKLKGPISMGTAVAEPAARMPQRSGFVTPVFGAPTLPSAVANRVVPSKPMGNTIPPRGGFVTPTFSSSTSAAAASRASNRITGNTISLQGLDLGQLPSTPAATSRATKKGKSENLKLTQSNAFTPLVPRVVGGTVSENQEPAQSRPVPLMPTKIAKGNLQTPNNIERIRPIQEVSKKVGDVTPTIAKPMESVKSVPPIPQKIQRTKSEILSLYQNVSPTTVSPVVQRVDEFKPDIAEPTESDKPIPAISEEIKLELSEDQDLGGWLMPYFSKKTDSEQPENTSLSPSSLLEEVEEVISENMKQSSLSVILEEADAGSSEIGIPIYPPLILKKSEEPGMAAARTSACEVVRERRLEQGWQYLGEMGVPTDKNGVEVFLKWLWHDVAVEEKAEIEEMEINRALLKKEIERIGRDWYFEELAFGEHNENFGIGAEC</sequence>
<proteinExistence type="predicted"/>
<feature type="domain" description="RNA ligase" evidence="3">
    <location>
        <begin position="94"/>
        <end position="290"/>
    </location>
</feature>
<reference evidence="4 5" key="1">
    <citation type="journal article" date="2014" name="Genome Announc.">
        <title>Draft genome sequence of Sclerotinia borealis, a psychrophilic plant pathogenic fungus.</title>
        <authorList>
            <person name="Mardanov A.V."/>
            <person name="Beletsky A.V."/>
            <person name="Kadnikov V.V."/>
            <person name="Ignatov A.N."/>
            <person name="Ravin N.V."/>
        </authorList>
    </citation>
    <scope>NUCLEOTIDE SEQUENCE [LARGE SCALE GENOMIC DNA]</scope>
    <source>
        <strain evidence="5">F-4157</strain>
    </source>
</reference>
<evidence type="ECO:0000256" key="2">
    <source>
        <dbReference type="SAM" id="MobiDB-lite"/>
    </source>
</evidence>
<evidence type="ECO:0000313" key="5">
    <source>
        <dbReference type="Proteomes" id="UP000019487"/>
    </source>
</evidence>
<feature type="coiled-coil region" evidence="1">
    <location>
        <begin position="671"/>
        <end position="698"/>
    </location>
</feature>
<organism evidence="4 5">
    <name type="scientific">Sclerotinia borealis (strain F-4128)</name>
    <dbReference type="NCBI Taxonomy" id="1432307"/>
    <lineage>
        <taxon>Eukaryota</taxon>
        <taxon>Fungi</taxon>
        <taxon>Dikarya</taxon>
        <taxon>Ascomycota</taxon>
        <taxon>Pezizomycotina</taxon>
        <taxon>Leotiomycetes</taxon>
        <taxon>Helotiales</taxon>
        <taxon>Sclerotiniaceae</taxon>
        <taxon>Sclerotinia</taxon>
    </lineage>
</organism>
<evidence type="ECO:0000313" key="4">
    <source>
        <dbReference type="EMBL" id="ESZ92349.1"/>
    </source>
</evidence>
<dbReference type="Proteomes" id="UP000019487">
    <property type="component" value="Unassembled WGS sequence"/>
</dbReference>